<comment type="similarity">
    <text evidence="2">Belongs to the multi antimicrobial extrusion (MATE) (TC 2.A.66.1) family.</text>
</comment>
<keyword evidence="4 7" id="KW-1133">Transmembrane helix</keyword>
<feature type="region of interest" description="Disordered" evidence="6">
    <location>
        <begin position="249"/>
        <end position="268"/>
    </location>
</feature>
<gene>
    <name evidence="8" type="primary">MATE</name>
    <name evidence="8" type="ORF">KSP40_PGU017648</name>
</gene>
<evidence type="ECO:0000313" key="9">
    <source>
        <dbReference type="Proteomes" id="UP001412067"/>
    </source>
</evidence>
<evidence type="ECO:0000256" key="2">
    <source>
        <dbReference type="ARBA" id="ARBA00010199"/>
    </source>
</evidence>
<feature type="transmembrane region" description="Helical" evidence="7">
    <location>
        <begin position="35"/>
        <end position="56"/>
    </location>
</feature>
<feature type="transmembrane region" description="Helical" evidence="7">
    <location>
        <begin position="148"/>
        <end position="166"/>
    </location>
</feature>
<proteinExistence type="inferred from homology"/>
<dbReference type="PANTHER" id="PTHR42893:SF4">
    <property type="entry name" value="PROTEIN DETOXIFICATION 42"/>
    <property type="match status" value="1"/>
</dbReference>
<keyword evidence="3 7" id="KW-0812">Transmembrane</keyword>
<dbReference type="InterPro" id="IPR002528">
    <property type="entry name" value="MATE_fam"/>
</dbReference>
<accession>A0ABR2LCM4</accession>
<name>A0ABR2LCM4_9ASPA</name>
<keyword evidence="9" id="KW-1185">Reference proteome</keyword>
<sequence>MVLPSRRDRWLRGLVVEFAETAVRHDADWLRTHGFMLLVRVIVVTFCGMMVASLAACQGPTLMAAFQICLQVWLATSLLADGLAVAGQAIIASAFAKEDLQKVRAATSRILQLSIVLGLLLTVLLGVGLEFGAGIFTKDMNVMRQVHLAIPLIAGTQTINSLAFVFDGVNFGASDYTLSAYSVVVVATVSIPSLLFLSDSNGLIGIWIALTIYMTLRTFASIWSFVSFEYFSTSTLPFCCPAAAHPLNNPQPPDLNRQPPPEASPAAPPQTTILFATFRPLHSRPPPSPSPRPIVEASLPVSATVGPKSPPQAAYPHHPKQHPGCFQSKTAQIWSFENHLPERSDRNVYAMTNTEPH</sequence>
<feature type="transmembrane region" description="Helical" evidence="7">
    <location>
        <begin position="68"/>
        <end position="91"/>
    </location>
</feature>
<comment type="caution">
    <text evidence="8">The sequence shown here is derived from an EMBL/GenBank/DDBJ whole genome shotgun (WGS) entry which is preliminary data.</text>
</comment>
<protein>
    <submittedName>
        <fullName evidence="8">MATE efflux family protein 1</fullName>
    </submittedName>
</protein>
<evidence type="ECO:0000256" key="7">
    <source>
        <dbReference type="SAM" id="Phobius"/>
    </source>
</evidence>
<reference evidence="8 9" key="1">
    <citation type="journal article" date="2022" name="Nat. Plants">
        <title>Genomes of leafy and leafless Platanthera orchids illuminate the evolution of mycoheterotrophy.</title>
        <authorList>
            <person name="Li M.H."/>
            <person name="Liu K.W."/>
            <person name="Li Z."/>
            <person name="Lu H.C."/>
            <person name="Ye Q.L."/>
            <person name="Zhang D."/>
            <person name="Wang J.Y."/>
            <person name="Li Y.F."/>
            <person name="Zhong Z.M."/>
            <person name="Liu X."/>
            <person name="Yu X."/>
            <person name="Liu D.K."/>
            <person name="Tu X.D."/>
            <person name="Liu B."/>
            <person name="Hao Y."/>
            <person name="Liao X.Y."/>
            <person name="Jiang Y.T."/>
            <person name="Sun W.H."/>
            <person name="Chen J."/>
            <person name="Chen Y.Q."/>
            <person name="Ai Y."/>
            <person name="Zhai J.W."/>
            <person name="Wu S.S."/>
            <person name="Zhou Z."/>
            <person name="Hsiao Y.Y."/>
            <person name="Wu W.L."/>
            <person name="Chen Y.Y."/>
            <person name="Lin Y.F."/>
            <person name="Hsu J.L."/>
            <person name="Li C.Y."/>
            <person name="Wang Z.W."/>
            <person name="Zhao X."/>
            <person name="Zhong W.Y."/>
            <person name="Ma X.K."/>
            <person name="Ma L."/>
            <person name="Huang J."/>
            <person name="Chen G.Z."/>
            <person name="Huang M.Z."/>
            <person name="Huang L."/>
            <person name="Peng D.H."/>
            <person name="Luo Y.B."/>
            <person name="Zou S.Q."/>
            <person name="Chen S.P."/>
            <person name="Lan S."/>
            <person name="Tsai W.C."/>
            <person name="Van de Peer Y."/>
            <person name="Liu Z.J."/>
        </authorList>
    </citation>
    <scope>NUCLEOTIDE SEQUENCE [LARGE SCALE GENOMIC DNA]</scope>
    <source>
        <strain evidence="8">Lor288</strain>
    </source>
</reference>
<evidence type="ECO:0000256" key="1">
    <source>
        <dbReference type="ARBA" id="ARBA00004141"/>
    </source>
</evidence>
<dbReference type="EMBL" id="JBBWWR010000021">
    <property type="protein sequence ID" value="KAK8937650.1"/>
    <property type="molecule type" value="Genomic_DNA"/>
</dbReference>
<organism evidence="8 9">
    <name type="scientific">Platanthera guangdongensis</name>
    <dbReference type="NCBI Taxonomy" id="2320717"/>
    <lineage>
        <taxon>Eukaryota</taxon>
        <taxon>Viridiplantae</taxon>
        <taxon>Streptophyta</taxon>
        <taxon>Embryophyta</taxon>
        <taxon>Tracheophyta</taxon>
        <taxon>Spermatophyta</taxon>
        <taxon>Magnoliopsida</taxon>
        <taxon>Liliopsida</taxon>
        <taxon>Asparagales</taxon>
        <taxon>Orchidaceae</taxon>
        <taxon>Orchidoideae</taxon>
        <taxon>Orchideae</taxon>
        <taxon>Orchidinae</taxon>
        <taxon>Platanthera</taxon>
    </lineage>
</organism>
<dbReference type="InterPro" id="IPR044644">
    <property type="entry name" value="DinF-like"/>
</dbReference>
<comment type="subcellular location">
    <subcellularLocation>
        <location evidence="1">Membrane</location>
        <topology evidence="1">Multi-pass membrane protein</topology>
    </subcellularLocation>
</comment>
<dbReference type="Proteomes" id="UP001412067">
    <property type="component" value="Unassembled WGS sequence"/>
</dbReference>
<evidence type="ECO:0000256" key="6">
    <source>
        <dbReference type="SAM" id="MobiDB-lite"/>
    </source>
</evidence>
<feature type="transmembrane region" description="Helical" evidence="7">
    <location>
        <begin position="111"/>
        <end position="136"/>
    </location>
</feature>
<feature type="region of interest" description="Disordered" evidence="6">
    <location>
        <begin position="302"/>
        <end position="322"/>
    </location>
</feature>
<dbReference type="PANTHER" id="PTHR42893">
    <property type="entry name" value="PROTEIN DETOXIFICATION 44, CHLOROPLASTIC-RELATED"/>
    <property type="match status" value="1"/>
</dbReference>
<dbReference type="Pfam" id="PF01554">
    <property type="entry name" value="MatE"/>
    <property type="match status" value="1"/>
</dbReference>
<evidence type="ECO:0000256" key="3">
    <source>
        <dbReference type="ARBA" id="ARBA00022692"/>
    </source>
</evidence>
<feature type="transmembrane region" description="Helical" evidence="7">
    <location>
        <begin position="178"/>
        <end position="197"/>
    </location>
</feature>
<evidence type="ECO:0000256" key="4">
    <source>
        <dbReference type="ARBA" id="ARBA00022989"/>
    </source>
</evidence>
<keyword evidence="5 7" id="KW-0472">Membrane</keyword>
<evidence type="ECO:0000256" key="5">
    <source>
        <dbReference type="ARBA" id="ARBA00023136"/>
    </source>
</evidence>
<evidence type="ECO:0000313" key="8">
    <source>
        <dbReference type="EMBL" id="KAK8937650.1"/>
    </source>
</evidence>
<feature type="transmembrane region" description="Helical" evidence="7">
    <location>
        <begin position="204"/>
        <end position="226"/>
    </location>
</feature>